<feature type="binding site" evidence="12">
    <location>
        <position position="139"/>
    </location>
    <ligand>
        <name>[4Fe-4S] cluster</name>
        <dbReference type="ChEBI" id="CHEBI:49883"/>
    </ligand>
</feature>
<feature type="binding site" evidence="12">
    <location>
        <position position="44"/>
    </location>
    <ligand>
        <name>[4Fe-4S] cluster</name>
        <dbReference type="ChEBI" id="CHEBI:49883"/>
    </ligand>
</feature>
<comment type="catalytic activity">
    <reaction evidence="12">
        <text>a quinone + NADH + 5 H(+)(in) = a quinol + NAD(+) + 4 H(+)(out)</text>
        <dbReference type="Rhea" id="RHEA:57888"/>
        <dbReference type="ChEBI" id="CHEBI:15378"/>
        <dbReference type="ChEBI" id="CHEBI:24646"/>
        <dbReference type="ChEBI" id="CHEBI:57540"/>
        <dbReference type="ChEBI" id="CHEBI:57945"/>
        <dbReference type="ChEBI" id="CHEBI:132124"/>
    </reaction>
</comment>
<feature type="compositionally biased region" description="Basic and acidic residues" evidence="14">
    <location>
        <begin position="228"/>
        <end position="239"/>
    </location>
</feature>
<keyword evidence="6 12" id="KW-0479">Metal-binding</keyword>
<evidence type="ECO:0000256" key="11">
    <source>
        <dbReference type="ARBA" id="ARBA00023136"/>
    </source>
</evidence>
<keyword evidence="3 12" id="KW-1003">Cell membrane</keyword>
<dbReference type="Proteomes" id="UP001569963">
    <property type="component" value="Unassembled WGS sequence"/>
</dbReference>
<evidence type="ECO:0000256" key="8">
    <source>
        <dbReference type="ARBA" id="ARBA00023004"/>
    </source>
</evidence>
<dbReference type="PANTHER" id="PTHR11995">
    <property type="entry name" value="NADH DEHYDROGENASE"/>
    <property type="match status" value="1"/>
</dbReference>
<feature type="compositionally biased region" description="Basic and acidic residues" evidence="14">
    <location>
        <begin position="316"/>
        <end position="337"/>
    </location>
</feature>
<comment type="similarity">
    <text evidence="1 12 13">Belongs to the complex I 20 kDa subunit family.</text>
</comment>
<evidence type="ECO:0000256" key="1">
    <source>
        <dbReference type="ARBA" id="ARBA00009173"/>
    </source>
</evidence>
<keyword evidence="8 12" id="KW-0408">Iron</keyword>
<keyword evidence="4 12" id="KW-0004">4Fe-4S</keyword>
<dbReference type="EC" id="7.1.1.-" evidence="12"/>
<keyword evidence="10 12" id="KW-0520">NAD</keyword>
<evidence type="ECO:0000256" key="3">
    <source>
        <dbReference type="ARBA" id="ARBA00022475"/>
    </source>
</evidence>
<evidence type="ECO:0000256" key="10">
    <source>
        <dbReference type="ARBA" id="ARBA00023027"/>
    </source>
</evidence>
<evidence type="ECO:0000256" key="4">
    <source>
        <dbReference type="ARBA" id="ARBA00022485"/>
    </source>
</evidence>
<sequence length="376" mass="40671">MGTIDLPPPSVGPLSRVAPKPIKFVLNWGRRYSLWVFNFGLACCAIEFIATSMSRHDFIRLGVIPFAPGPRQADLMVVSGTVSDKMAPAVRRLYEQMPEPKYVISFGACSNCGGPYWDSYCVTKGVDQIIPVDVYVPGCPPRPEALLQGIVHLQEKIAAESLGDRYANGDARTPPPPPRPLSATVLRRPLLPPPPPDEEETFEHWNVMGEEARRESAAADDETVPVEHLGDADVTETARDTGPTQDTETTQDIGTTQDTEAVRDTGDRAPAAHPAEAETQPVPVLEDDVAGDDQTTAPVPALEDDQATAPVPTLGDDPHAAEHPAAEEKPAAAEGRGRRGGRRRRASDHDPSIIPGLVGDDHDDHDDHDDQIGRDR</sequence>
<evidence type="ECO:0000256" key="14">
    <source>
        <dbReference type="SAM" id="MobiDB-lite"/>
    </source>
</evidence>
<keyword evidence="17" id="KW-1185">Reference proteome</keyword>
<dbReference type="HAMAP" id="MF_01356">
    <property type="entry name" value="NDH1_NuoB"/>
    <property type="match status" value="1"/>
</dbReference>
<feature type="binding site" evidence="12">
    <location>
        <position position="109"/>
    </location>
    <ligand>
        <name>[4Fe-4S] cluster</name>
        <dbReference type="ChEBI" id="CHEBI:49883"/>
    </ligand>
</feature>
<dbReference type="NCBIfam" id="NF005012">
    <property type="entry name" value="PRK06411.1"/>
    <property type="match status" value="1"/>
</dbReference>
<comment type="subunit">
    <text evidence="12">NDH-1 is composed of 14 different subunits. Subunits NuoB, C, D, E, F, and G constitute the peripheral sector of the complex.</text>
</comment>
<keyword evidence="7 12" id="KW-1278">Translocase</keyword>
<gene>
    <name evidence="12" type="primary">nuoB</name>
    <name evidence="16" type="ORF">SM611_25430</name>
</gene>
<keyword evidence="5 12" id="KW-0874">Quinone</keyword>
<dbReference type="InterPro" id="IPR006137">
    <property type="entry name" value="NADH_UbQ_OxRdtase-like_20kDa"/>
</dbReference>
<accession>A0ABV4QGI5</accession>
<comment type="subcellular location">
    <subcellularLocation>
        <location evidence="12">Cell membrane</location>
        <topology evidence="12">Peripheral membrane protein</topology>
        <orientation evidence="12">Cytoplasmic side</orientation>
    </subcellularLocation>
</comment>
<feature type="domain" description="NADH:ubiquinone oxidoreductase-like 20kDa subunit" evidence="15">
    <location>
        <begin position="43"/>
        <end position="153"/>
    </location>
</feature>
<dbReference type="NCBIfam" id="TIGR01957">
    <property type="entry name" value="nuoB_fam"/>
    <property type="match status" value="1"/>
</dbReference>
<evidence type="ECO:0000256" key="12">
    <source>
        <dbReference type="HAMAP-Rule" id="MF_01356"/>
    </source>
</evidence>
<feature type="region of interest" description="Disordered" evidence="14">
    <location>
        <begin position="165"/>
        <end position="376"/>
    </location>
</feature>
<evidence type="ECO:0000256" key="6">
    <source>
        <dbReference type="ARBA" id="ARBA00022723"/>
    </source>
</evidence>
<comment type="caution">
    <text evidence="16">The sequence shown here is derived from an EMBL/GenBank/DDBJ whole genome shotgun (WGS) entry which is preliminary data.</text>
</comment>
<dbReference type="Pfam" id="PF01058">
    <property type="entry name" value="Oxidored_q6"/>
    <property type="match status" value="1"/>
</dbReference>
<protein>
    <recommendedName>
        <fullName evidence="12">NADH-quinone oxidoreductase subunit B</fullName>
        <ecNumber evidence="12">7.1.1.-</ecNumber>
    </recommendedName>
    <alternativeName>
        <fullName evidence="12">NADH dehydrogenase I subunit B</fullName>
    </alternativeName>
    <alternativeName>
        <fullName evidence="12">NDH-1 subunit B</fullName>
    </alternativeName>
</protein>
<evidence type="ECO:0000256" key="5">
    <source>
        <dbReference type="ARBA" id="ARBA00022719"/>
    </source>
</evidence>
<evidence type="ECO:0000256" key="2">
    <source>
        <dbReference type="ARBA" id="ARBA00022448"/>
    </source>
</evidence>
<dbReference type="InterPro" id="IPR006138">
    <property type="entry name" value="NADH_UQ_OxRdtase_20Kd_su"/>
</dbReference>
<comment type="function">
    <text evidence="12">NDH-1 shuttles electrons from NADH, via FMN and iron-sulfur (Fe-S) centers, to quinones in the respiratory chain. The immediate electron acceptor for the enzyme in this species is believed to be a menaquinone. Couples the redox reaction to proton translocation (for every two electrons transferred, four hydrogen ions are translocated across the cytoplasmic membrane), and thus conserves the redox energy in a proton gradient.</text>
</comment>
<proteinExistence type="inferred from homology"/>
<evidence type="ECO:0000313" key="17">
    <source>
        <dbReference type="Proteomes" id="UP001569963"/>
    </source>
</evidence>
<evidence type="ECO:0000259" key="15">
    <source>
        <dbReference type="Pfam" id="PF01058"/>
    </source>
</evidence>
<evidence type="ECO:0000256" key="7">
    <source>
        <dbReference type="ARBA" id="ARBA00022967"/>
    </source>
</evidence>
<feature type="compositionally biased region" description="Polar residues" evidence="14">
    <location>
        <begin position="242"/>
        <end position="259"/>
    </location>
</feature>
<evidence type="ECO:0000313" key="16">
    <source>
        <dbReference type="EMBL" id="MFA1542291.1"/>
    </source>
</evidence>
<dbReference type="PANTHER" id="PTHR11995:SF33">
    <property type="entry name" value="NADH-QUINONE OXIDOREDUCTASE SUBUNIT B 2"/>
    <property type="match status" value="1"/>
</dbReference>
<feature type="binding site" evidence="12">
    <location>
        <position position="43"/>
    </location>
    <ligand>
        <name>[4Fe-4S] cluster</name>
        <dbReference type="ChEBI" id="CHEBI:49883"/>
    </ligand>
</feature>
<dbReference type="SUPFAM" id="SSF56770">
    <property type="entry name" value="HydA/Nqo6-like"/>
    <property type="match status" value="1"/>
</dbReference>
<dbReference type="Gene3D" id="3.40.50.12280">
    <property type="match status" value="1"/>
</dbReference>
<organism evidence="16 17">
    <name type="scientific">Actinomadura monticuli</name>
    <dbReference type="NCBI Taxonomy" id="3097367"/>
    <lineage>
        <taxon>Bacteria</taxon>
        <taxon>Bacillati</taxon>
        <taxon>Actinomycetota</taxon>
        <taxon>Actinomycetes</taxon>
        <taxon>Streptosporangiales</taxon>
        <taxon>Thermomonosporaceae</taxon>
        <taxon>Actinomadura</taxon>
    </lineage>
</organism>
<reference evidence="16 17" key="1">
    <citation type="submission" date="2023-11" db="EMBL/GenBank/DDBJ databases">
        <title>Actinomadura monticuli sp. nov., isolated from volcanic ash.</title>
        <authorList>
            <person name="Lee S.D."/>
            <person name="Yang H."/>
            <person name="Kim I.S."/>
        </authorList>
    </citation>
    <scope>NUCLEOTIDE SEQUENCE [LARGE SCALE GENOMIC DNA]</scope>
    <source>
        <strain evidence="16 17">DLS-62</strain>
    </source>
</reference>
<evidence type="ECO:0000256" key="13">
    <source>
        <dbReference type="RuleBase" id="RU004464"/>
    </source>
</evidence>
<name>A0ABV4QGI5_9ACTN</name>
<keyword evidence="2 12" id="KW-0813">Transport</keyword>
<keyword evidence="11 12" id="KW-0472">Membrane</keyword>
<dbReference type="EMBL" id="JAXCEI010000012">
    <property type="protein sequence ID" value="MFA1542291.1"/>
    <property type="molecule type" value="Genomic_DNA"/>
</dbReference>
<keyword evidence="9 12" id="KW-0411">Iron-sulfur</keyword>
<dbReference type="RefSeq" id="WP_371952443.1">
    <property type="nucleotide sequence ID" value="NZ_JAXCEI010000012.1"/>
</dbReference>
<comment type="cofactor">
    <cofactor evidence="12">
        <name>[4Fe-4S] cluster</name>
        <dbReference type="ChEBI" id="CHEBI:49883"/>
    </cofactor>
    <text evidence="12">Binds 1 [4Fe-4S] cluster.</text>
</comment>
<evidence type="ECO:0000256" key="9">
    <source>
        <dbReference type="ARBA" id="ARBA00023014"/>
    </source>
</evidence>